<dbReference type="PRINTS" id="PR01040">
    <property type="entry name" value="TRNASYNTHTYR"/>
</dbReference>
<dbReference type="EC" id="6.1.1.1" evidence="7"/>
<protein>
    <recommendedName>
        <fullName evidence="7">Tyrosine--tRNA ligase</fullName>
        <ecNumber evidence="7">6.1.1.1</ecNumber>
    </recommendedName>
    <alternativeName>
        <fullName evidence="7">Tyrosyl-tRNA synthetase</fullName>
        <shortName evidence="7">TyrRS</shortName>
    </alternativeName>
</protein>
<feature type="binding site" evidence="7">
    <location>
        <position position="36"/>
    </location>
    <ligand>
        <name>L-tyrosine</name>
        <dbReference type="ChEBI" id="CHEBI:58315"/>
    </ligand>
</feature>
<comment type="similarity">
    <text evidence="7">Belongs to the class-I aminoacyl-tRNA synthetase family. TyrS type 1 subfamily.</text>
</comment>
<proteinExistence type="inferred from homology"/>
<dbReference type="PANTHER" id="PTHR11766:SF0">
    <property type="entry name" value="TYROSINE--TRNA LIGASE, MITOCHONDRIAL"/>
    <property type="match status" value="1"/>
</dbReference>
<dbReference type="NCBIfam" id="TIGR00234">
    <property type="entry name" value="tyrS"/>
    <property type="match status" value="1"/>
</dbReference>
<feature type="binding site" evidence="7">
    <location>
        <position position="177"/>
    </location>
    <ligand>
        <name>L-tyrosine</name>
        <dbReference type="ChEBI" id="CHEBI:58315"/>
    </ligand>
</feature>
<name>A0ABS7ZP34_9GAMM</name>
<keyword evidence="3 7" id="KW-0067">ATP-binding</keyword>
<dbReference type="InterPro" id="IPR002305">
    <property type="entry name" value="aa-tRNA-synth_Ic"/>
</dbReference>
<evidence type="ECO:0000256" key="3">
    <source>
        <dbReference type="ARBA" id="ARBA00022840"/>
    </source>
</evidence>
<dbReference type="SUPFAM" id="SSF52374">
    <property type="entry name" value="Nucleotidylyl transferase"/>
    <property type="match status" value="1"/>
</dbReference>
<evidence type="ECO:0000256" key="7">
    <source>
        <dbReference type="HAMAP-Rule" id="MF_02006"/>
    </source>
</evidence>
<dbReference type="InterPro" id="IPR036986">
    <property type="entry name" value="S4_RNA-bd_sf"/>
</dbReference>
<dbReference type="InterPro" id="IPR014729">
    <property type="entry name" value="Rossmann-like_a/b/a_fold"/>
</dbReference>
<keyword evidence="2 7" id="KW-0547">Nucleotide-binding</keyword>
<keyword evidence="9" id="KW-1185">Reference proteome</keyword>
<reference evidence="8 9" key="1">
    <citation type="submission" date="2020-12" db="EMBL/GenBank/DDBJ databases">
        <title>Novel Thalassolituus-related marine hydrocarbonoclastic bacteria mediated algae-derived hydrocarbons mineralization in twilight zone of the northern South China Sea.</title>
        <authorList>
            <person name="Dong C."/>
        </authorList>
    </citation>
    <scope>NUCLEOTIDE SEQUENCE [LARGE SCALE GENOMIC DNA]</scope>
    <source>
        <strain evidence="8 9">IMCC1826</strain>
    </source>
</reference>
<evidence type="ECO:0000256" key="1">
    <source>
        <dbReference type="ARBA" id="ARBA00022598"/>
    </source>
</evidence>
<dbReference type="Gene3D" id="3.10.290.10">
    <property type="entry name" value="RNA-binding S4 domain"/>
    <property type="match status" value="1"/>
</dbReference>
<sequence>MTAALIADLKDRGLLNQATADDELINHLESGSRTLYCGFDPTADSLHIGSLVPLLALKRFQMAGHKPVALVGGATGLIGDPSFKAAERKLNGPEVVAGWVEKLKAQVSRFIDFDGQNAAEVVNNLDWVGQMNVLDFLRDVGKHFSVNNMIQKESVKQRIEREGSGISFTEFTYMLLQSYDFAELAQREECTLQIGGSDQWGNIVGGVDLARRMYGKQVFGMTLPLVTKSDGTKFGKTESGTIWLDSRKTSPYAFYQFWMNTADADVYKFLRYFTFLPIEQIEGIEATDAEIQGRKTAQPILADEVTRLVHGEEALLSAKRITEALFSGDVNQLTEAELEQIKLDGLPASDLDTEGLSEKPLTALLSEAGLGQGKQIKDALGRDAVIVNGEAYGMSALMEGASIFASEKAMYGRFFIVKLGKKKYHLFEIAKIERKGVDGKF</sequence>
<comment type="subcellular location">
    <subcellularLocation>
        <location evidence="7">Cytoplasm</location>
    </subcellularLocation>
</comment>
<evidence type="ECO:0000256" key="5">
    <source>
        <dbReference type="ARBA" id="ARBA00023146"/>
    </source>
</evidence>
<organism evidence="8 9">
    <name type="scientific">Thalassolituus marinus</name>
    <dbReference type="NCBI Taxonomy" id="671053"/>
    <lineage>
        <taxon>Bacteria</taxon>
        <taxon>Pseudomonadati</taxon>
        <taxon>Pseudomonadota</taxon>
        <taxon>Gammaproteobacteria</taxon>
        <taxon>Oceanospirillales</taxon>
        <taxon>Oceanospirillaceae</taxon>
        <taxon>Thalassolituus</taxon>
    </lineage>
</organism>
<dbReference type="SUPFAM" id="SSF55174">
    <property type="entry name" value="Alpha-L RNA-binding motif"/>
    <property type="match status" value="1"/>
</dbReference>
<keyword evidence="4 7" id="KW-0648">Protein biosynthesis</keyword>
<keyword evidence="7" id="KW-0963">Cytoplasm</keyword>
<comment type="function">
    <text evidence="7">Catalyzes the attachment of tyrosine to tRNA(Tyr) in a two-step reaction: tyrosine is first activated by ATP to form Tyr-AMP and then transferred to the acceptor end of tRNA(Tyr).</text>
</comment>
<feature type="binding site" evidence="7">
    <location>
        <position position="236"/>
    </location>
    <ligand>
        <name>ATP</name>
        <dbReference type="ChEBI" id="CHEBI:30616"/>
    </ligand>
</feature>
<gene>
    <name evidence="7 8" type="primary">tyrS</name>
    <name evidence="8" type="ORF">I9W95_07635</name>
</gene>
<dbReference type="Gene3D" id="3.40.50.620">
    <property type="entry name" value="HUPs"/>
    <property type="match status" value="1"/>
</dbReference>
<comment type="catalytic activity">
    <reaction evidence="6 7">
        <text>tRNA(Tyr) + L-tyrosine + ATP = L-tyrosyl-tRNA(Tyr) + AMP + diphosphate + H(+)</text>
        <dbReference type="Rhea" id="RHEA:10220"/>
        <dbReference type="Rhea" id="RHEA-COMP:9706"/>
        <dbReference type="Rhea" id="RHEA-COMP:9707"/>
        <dbReference type="ChEBI" id="CHEBI:15378"/>
        <dbReference type="ChEBI" id="CHEBI:30616"/>
        <dbReference type="ChEBI" id="CHEBI:33019"/>
        <dbReference type="ChEBI" id="CHEBI:58315"/>
        <dbReference type="ChEBI" id="CHEBI:78442"/>
        <dbReference type="ChEBI" id="CHEBI:78536"/>
        <dbReference type="ChEBI" id="CHEBI:456215"/>
        <dbReference type="EC" id="6.1.1.1"/>
    </reaction>
</comment>
<accession>A0ABS7ZP34</accession>
<dbReference type="HAMAP" id="MF_02006">
    <property type="entry name" value="Tyr_tRNA_synth_type1"/>
    <property type="match status" value="1"/>
</dbReference>
<dbReference type="Proteomes" id="UP000714380">
    <property type="component" value="Unassembled WGS sequence"/>
</dbReference>
<dbReference type="Gene3D" id="1.10.240.10">
    <property type="entry name" value="Tyrosyl-Transfer RNA Synthetase"/>
    <property type="match status" value="1"/>
</dbReference>
<evidence type="ECO:0000256" key="2">
    <source>
        <dbReference type="ARBA" id="ARBA00022741"/>
    </source>
</evidence>
<evidence type="ECO:0000256" key="4">
    <source>
        <dbReference type="ARBA" id="ARBA00022917"/>
    </source>
</evidence>
<dbReference type="EMBL" id="JAEDAH010000041">
    <property type="protein sequence ID" value="MCA6063476.1"/>
    <property type="molecule type" value="Genomic_DNA"/>
</dbReference>
<keyword evidence="1 7" id="KW-0436">Ligase</keyword>
<evidence type="ECO:0000313" key="9">
    <source>
        <dbReference type="Proteomes" id="UP000714380"/>
    </source>
</evidence>
<evidence type="ECO:0000256" key="6">
    <source>
        <dbReference type="ARBA" id="ARBA00048248"/>
    </source>
</evidence>
<dbReference type="GO" id="GO:0004831">
    <property type="term" value="F:tyrosine-tRNA ligase activity"/>
    <property type="evidence" value="ECO:0007669"/>
    <property type="project" value="UniProtKB-EC"/>
</dbReference>
<dbReference type="RefSeq" id="WP_225673511.1">
    <property type="nucleotide sequence ID" value="NZ_JAEDAH010000041.1"/>
</dbReference>
<feature type="binding site" evidence="7">
    <location>
        <position position="173"/>
    </location>
    <ligand>
        <name>L-tyrosine</name>
        <dbReference type="ChEBI" id="CHEBI:58315"/>
    </ligand>
</feature>
<evidence type="ECO:0000313" key="8">
    <source>
        <dbReference type="EMBL" id="MCA6063476.1"/>
    </source>
</evidence>
<dbReference type="InterPro" id="IPR024088">
    <property type="entry name" value="Tyr-tRNA-ligase_bac-type"/>
</dbReference>
<dbReference type="Pfam" id="PF00579">
    <property type="entry name" value="tRNA-synt_1b"/>
    <property type="match status" value="1"/>
</dbReference>
<comment type="subunit">
    <text evidence="7">Homodimer.</text>
</comment>
<feature type="short sequence motif" description="'KMSKS' region" evidence="7">
    <location>
        <begin position="233"/>
        <end position="237"/>
    </location>
</feature>
<keyword evidence="5 7" id="KW-0030">Aminoacyl-tRNA synthetase</keyword>
<dbReference type="PANTHER" id="PTHR11766">
    <property type="entry name" value="TYROSYL-TRNA SYNTHETASE"/>
    <property type="match status" value="1"/>
</dbReference>
<dbReference type="InterPro" id="IPR024107">
    <property type="entry name" value="Tyr-tRNA-ligase_bac_1"/>
</dbReference>
<dbReference type="InterPro" id="IPR002307">
    <property type="entry name" value="Tyr-tRNA-ligase"/>
</dbReference>
<comment type="caution">
    <text evidence="8">The sequence shown here is derived from an EMBL/GenBank/DDBJ whole genome shotgun (WGS) entry which is preliminary data.</text>
</comment>
<dbReference type="CDD" id="cd00805">
    <property type="entry name" value="TyrRS_core"/>
    <property type="match status" value="1"/>
</dbReference>
<feature type="short sequence motif" description="'HIGH' region" evidence="7">
    <location>
        <begin position="41"/>
        <end position="50"/>
    </location>
</feature>